<comment type="caution">
    <text evidence="3">The sequence shown here is derived from an EMBL/GenBank/DDBJ whole genome shotgun (WGS) entry which is preliminary data.</text>
</comment>
<dbReference type="InterPro" id="IPR036866">
    <property type="entry name" value="RibonucZ/Hydroxyglut_hydro"/>
</dbReference>
<dbReference type="InterPro" id="IPR001279">
    <property type="entry name" value="Metallo-B-lactamas"/>
</dbReference>
<dbReference type="EMBL" id="JAGGLI010000017">
    <property type="protein sequence ID" value="MBP2027874.1"/>
    <property type="molecule type" value="Genomic_DNA"/>
</dbReference>
<dbReference type="Gene3D" id="3.60.15.10">
    <property type="entry name" value="Ribonuclease Z/Hydroxyacylglutathione hydrolase-like"/>
    <property type="match status" value="1"/>
</dbReference>
<evidence type="ECO:0000256" key="1">
    <source>
        <dbReference type="SAM" id="Coils"/>
    </source>
</evidence>
<organism evidence="3 4">
    <name type="scientific">Acetoanaerobium pronyense</name>
    <dbReference type="NCBI Taxonomy" id="1482736"/>
    <lineage>
        <taxon>Bacteria</taxon>
        <taxon>Bacillati</taxon>
        <taxon>Bacillota</taxon>
        <taxon>Clostridia</taxon>
        <taxon>Peptostreptococcales</taxon>
        <taxon>Filifactoraceae</taxon>
        <taxon>Acetoanaerobium</taxon>
    </lineage>
</organism>
<dbReference type="InterPro" id="IPR036388">
    <property type="entry name" value="WH-like_DNA-bd_sf"/>
</dbReference>
<dbReference type="SMART" id="SM00849">
    <property type="entry name" value="Lactamase_B"/>
    <property type="match status" value="1"/>
</dbReference>
<dbReference type="PANTHER" id="PTHR23131:SF4">
    <property type="entry name" value="METALLO-BETA-LACTAMASE SUPERFAMILY POTEIN"/>
    <property type="match status" value="1"/>
</dbReference>
<keyword evidence="4" id="KW-1185">Reference proteome</keyword>
<evidence type="ECO:0000259" key="2">
    <source>
        <dbReference type="SMART" id="SM00849"/>
    </source>
</evidence>
<reference evidence="3 4" key="1">
    <citation type="submission" date="2021-03" db="EMBL/GenBank/DDBJ databases">
        <title>Genomic Encyclopedia of Type Strains, Phase IV (KMG-IV): sequencing the most valuable type-strain genomes for metagenomic binning, comparative biology and taxonomic classification.</title>
        <authorList>
            <person name="Goeker M."/>
        </authorList>
    </citation>
    <scope>NUCLEOTIDE SEQUENCE [LARGE SCALE GENOMIC DNA]</scope>
    <source>
        <strain evidence="3 4">DSM 27512</strain>
    </source>
</reference>
<dbReference type="InterPro" id="IPR050662">
    <property type="entry name" value="Sec-metab_biosynth-thioest"/>
</dbReference>
<dbReference type="Proteomes" id="UP001314903">
    <property type="component" value="Unassembled WGS sequence"/>
</dbReference>
<protein>
    <submittedName>
        <fullName evidence="3">Glyoxylase-like metal-dependent hydrolase (Beta-lactamase superfamily II)</fullName>
    </submittedName>
</protein>
<feature type="domain" description="Metallo-beta-lactamase" evidence="2">
    <location>
        <begin position="23"/>
        <end position="230"/>
    </location>
</feature>
<evidence type="ECO:0000313" key="4">
    <source>
        <dbReference type="Proteomes" id="UP001314903"/>
    </source>
</evidence>
<proteinExistence type="predicted"/>
<name>A0ABS4KML5_9FIRM</name>
<dbReference type="Pfam" id="PF00753">
    <property type="entry name" value="Lactamase_B"/>
    <property type="match status" value="1"/>
</dbReference>
<feature type="coiled-coil region" evidence="1">
    <location>
        <begin position="238"/>
        <end position="269"/>
    </location>
</feature>
<evidence type="ECO:0000313" key="3">
    <source>
        <dbReference type="EMBL" id="MBP2027874.1"/>
    </source>
</evidence>
<keyword evidence="1" id="KW-0175">Coiled coil</keyword>
<dbReference type="SUPFAM" id="SSF56281">
    <property type="entry name" value="Metallo-hydrolase/oxidoreductase"/>
    <property type="match status" value="1"/>
</dbReference>
<accession>A0ABS4KML5</accession>
<dbReference type="Gene3D" id="1.10.10.10">
    <property type="entry name" value="Winged helix-like DNA-binding domain superfamily/Winged helix DNA-binding domain"/>
    <property type="match status" value="1"/>
</dbReference>
<gene>
    <name evidence="3" type="ORF">J2Z35_001672</name>
</gene>
<sequence length="326" mass="38217">MTKEIYKNIWMSEIPLHRTPLKTINNYVIKDGKKALIIDTGFNHSLSKDAFFNNLSNLDIDIAQSEVIITHLHSDHSGLAAELYQLGAKLYFSGIDGKIAKEMGQDSRWKELEEMMFQFGFPKDANSFDTNPAKEYSTKSDFEYTVLKEGDKIIFGNFELEVVSVPGHTPDMINLYDRKHKLYFSADHVLDEITPNIGYWGKKYTVILNQYFSSLKKIYDFDIEVMLPSHRGIISNHKKRIDELLEHHEERLEEVIKILEEKNKKMTVVEVAMNMNWRIRAKSWDEFPQPQKWFASGEAMSHLEYLAYKNKINYEIENDIFYFSKK</sequence>
<dbReference type="PANTHER" id="PTHR23131">
    <property type="entry name" value="ENDORIBONUCLEASE LACTB2"/>
    <property type="match status" value="1"/>
</dbReference>
<dbReference type="RefSeq" id="WP_209660936.1">
    <property type="nucleotide sequence ID" value="NZ_JAGGLI010000017.1"/>
</dbReference>